<sequence>SSNARRETSCAEQDSVEDVQRPWPLQSCTECISGKKQLGVSTDGFTGNHVRWLGGIQRPLYALDHYANSG</sequence>
<evidence type="ECO:0000313" key="2">
    <source>
        <dbReference type="Proteomes" id="UP000886998"/>
    </source>
</evidence>
<gene>
    <name evidence="1" type="ORF">TNIN_333201</name>
</gene>
<keyword evidence="2" id="KW-1185">Reference proteome</keyword>
<dbReference type="Proteomes" id="UP000886998">
    <property type="component" value="Unassembled WGS sequence"/>
</dbReference>
<protein>
    <submittedName>
        <fullName evidence="1">Uncharacterized protein</fullName>
    </submittedName>
</protein>
<feature type="non-terminal residue" evidence="1">
    <location>
        <position position="1"/>
    </location>
</feature>
<comment type="caution">
    <text evidence="1">The sequence shown here is derived from an EMBL/GenBank/DDBJ whole genome shotgun (WGS) entry which is preliminary data.</text>
</comment>
<accession>A0A8X6MJ35</accession>
<proteinExistence type="predicted"/>
<evidence type="ECO:0000313" key="1">
    <source>
        <dbReference type="EMBL" id="GFS60717.1"/>
    </source>
</evidence>
<reference evidence="1" key="1">
    <citation type="submission" date="2020-08" db="EMBL/GenBank/DDBJ databases">
        <title>Multicomponent nature underlies the extraordinary mechanical properties of spider dragline silk.</title>
        <authorList>
            <person name="Kono N."/>
            <person name="Nakamura H."/>
            <person name="Mori M."/>
            <person name="Yoshida Y."/>
            <person name="Ohtoshi R."/>
            <person name="Malay A.D."/>
            <person name="Moran D.A.P."/>
            <person name="Tomita M."/>
            <person name="Numata K."/>
            <person name="Arakawa K."/>
        </authorList>
    </citation>
    <scope>NUCLEOTIDE SEQUENCE</scope>
</reference>
<dbReference type="EMBL" id="BMAV01027599">
    <property type="protein sequence ID" value="GFS60717.1"/>
    <property type="molecule type" value="Genomic_DNA"/>
</dbReference>
<name>A0A8X6MJ35_9ARAC</name>
<dbReference type="AlphaFoldDB" id="A0A8X6MJ35"/>
<organism evidence="1 2">
    <name type="scientific">Trichonephila inaurata madagascariensis</name>
    <dbReference type="NCBI Taxonomy" id="2747483"/>
    <lineage>
        <taxon>Eukaryota</taxon>
        <taxon>Metazoa</taxon>
        <taxon>Ecdysozoa</taxon>
        <taxon>Arthropoda</taxon>
        <taxon>Chelicerata</taxon>
        <taxon>Arachnida</taxon>
        <taxon>Araneae</taxon>
        <taxon>Araneomorphae</taxon>
        <taxon>Entelegynae</taxon>
        <taxon>Araneoidea</taxon>
        <taxon>Nephilidae</taxon>
        <taxon>Trichonephila</taxon>
        <taxon>Trichonephila inaurata</taxon>
    </lineage>
</organism>